<dbReference type="PANTHER" id="PTHR42884">
    <property type="entry name" value="PROPROTEIN CONVERTASE SUBTILISIN/KEXIN-RELATED"/>
    <property type="match status" value="1"/>
</dbReference>
<feature type="domain" description="Peptidase S8/S53" evidence="6">
    <location>
        <begin position="235"/>
        <end position="502"/>
    </location>
</feature>
<evidence type="ECO:0000313" key="8">
    <source>
        <dbReference type="Proteomes" id="UP000199031"/>
    </source>
</evidence>
<keyword evidence="1 4" id="KW-0645">Protease</keyword>
<dbReference type="Pfam" id="PF00082">
    <property type="entry name" value="Peptidase_S8"/>
    <property type="match status" value="1"/>
</dbReference>
<evidence type="ECO:0000259" key="6">
    <source>
        <dbReference type="Pfam" id="PF00082"/>
    </source>
</evidence>
<organism evidence="7 8">
    <name type="scientific">Parafilimonas terrae</name>
    <dbReference type="NCBI Taxonomy" id="1465490"/>
    <lineage>
        <taxon>Bacteria</taxon>
        <taxon>Pseudomonadati</taxon>
        <taxon>Bacteroidota</taxon>
        <taxon>Chitinophagia</taxon>
        <taxon>Chitinophagales</taxon>
        <taxon>Chitinophagaceae</taxon>
        <taxon>Parafilimonas</taxon>
    </lineage>
</organism>
<dbReference type="AlphaFoldDB" id="A0A1I5USH2"/>
<gene>
    <name evidence="7" type="ORF">SAMN05444277_10421</name>
</gene>
<feature type="active site" description="Charge relay system" evidence="4">
    <location>
        <position position="286"/>
    </location>
</feature>
<dbReference type="InterPro" id="IPR023827">
    <property type="entry name" value="Peptidase_S8_Asp-AS"/>
</dbReference>
<evidence type="ECO:0000256" key="3">
    <source>
        <dbReference type="ARBA" id="ARBA00022825"/>
    </source>
</evidence>
<feature type="active site" description="Charge relay system" evidence="4">
    <location>
        <position position="456"/>
    </location>
</feature>
<dbReference type="OrthoDB" id="9798386at2"/>
<evidence type="ECO:0000256" key="5">
    <source>
        <dbReference type="SAM" id="SignalP"/>
    </source>
</evidence>
<dbReference type="PRINTS" id="PR00723">
    <property type="entry name" value="SUBTILISIN"/>
</dbReference>
<dbReference type="Gene3D" id="3.40.50.200">
    <property type="entry name" value="Peptidase S8/S53 domain"/>
    <property type="match status" value="1"/>
</dbReference>
<feature type="signal peptide" evidence="5">
    <location>
        <begin position="1"/>
        <end position="22"/>
    </location>
</feature>
<evidence type="ECO:0000256" key="1">
    <source>
        <dbReference type="ARBA" id="ARBA00022670"/>
    </source>
</evidence>
<dbReference type="PANTHER" id="PTHR42884:SF14">
    <property type="entry name" value="NEUROENDOCRINE CONVERTASE 1"/>
    <property type="match status" value="1"/>
</dbReference>
<dbReference type="PROSITE" id="PS51892">
    <property type="entry name" value="SUBTILASE"/>
    <property type="match status" value="1"/>
</dbReference>
<dbReference type="SUPFAM" id="SSF52743">
    <property type="entry name" value="Subtilisin-like"/>
    <property type="match status" value="1"/>
</dbReference>
<dbReference type="STRING" id="1465490.SAMN05444277_10421"/>
<keyword evidence="2 4" id="KW-0378">Hydrolase</keyword>
<dbReference type="PROSITE" id="PS51257">
    <property type="entry name" value="PROKAR_LIPOPROTEIN"/>
    <property type="match status" value="1"/>
</dbReference>
<protein>
    <submittedName>
        <fullName evidence="7">Serine protease, subtilisin family</fullName>
    </submittedName>
</protein>
<dbReference type="GO" id="GO:0016485">
    <property type="term" value="P:protein processing"/>
    <property type="evidence" value="ECO:0007669"/>
    <property type="project" value="TreeGrafter"/>
</dbReference>
<feature type="chain" id="PRO_5011739764" evidence="5">
    <location>
        <begin position="23"/>
        <end position="512"/>
    </location>
</feature>
<reference evidence="7 8" key="1">
    <citation type="submission" date="2016-10" db="EMBL/GenBank/DDBJ databases">
        <authorList>
            <person name="de Groot N.N."/>
        </authorList>
    </citation>
    <scope>NUCLEOTIDE SEQUENCE [LARGE SCALE GENOMIC DNA]</scope>
    <source>
        <strain evidence="7 8">DSM 28286</strain>
    </source>
</reference>
<dbReference type="CDD" id="cd00306">
    <property type="entry name" value="Peptidases_S8_S53"/>
    <property type="match status" value="1"/>
</dbReference>
<dbReference type="InterPro" id="IPR015500">
    <property type="entry name" value="Peptidase_S8_subtilisin-rel"/>
</dbReference>
<keyword evidence="8" id="KW-1185">Reference proteome</keyword>
<feature type="active site" description="Charge relay system" evidence="4">
    <location>
        <position position="244"/>
    </location>
</feature>
<dbReference type="GO" id="GO:0016020">
    <property type="term" value="C:membrane"/>
    <property type="evidence" value="ECO:0007669"/>
    <property type="project" value="TreeGrafter"/>
</dbReference>
<dbReference type="InterPro" id="IPR036852">
    <property type="entry name" value="Peptidase_S8/S53_dom_sf"/>
</dbReference>
<sequence length="512" mass="54762">MKKLSPALLACVLLFAACNKMSTSNEVNSASVEEVQTQLMTPAQINAFITKTINEKGEFNWSDASDLMAFSAVMHSPHHIVSVGYKPLSENNIEERIAKINIHDNKWSAVKTQVIQMILQQERLLHPGLKAVDIEVWKENKLPVIDVRIDNFSTFKMLRNSKLIRYAEPIGYEPGNYDADLDAQLSASLGAGCGGYTGATNLQEGDDYITIAPGAKQSWNYSYHNIPAAWALSTGAGIKIMVIDTGLSPDQDNMNNGFNQGYSSGRTLEKIVTLPKTANTNDNCGHGTTMTSTATAPRCTNGNSCGVAYNSNLVVCKAANDVIIDGSEVKGVADAYTYAADDASIKIISLSLGRITGASQIKDAIMYAYNKGKLMFCAGGTSTDFTSWVGVTFPATLPQVQAITGVKNTATLKACGDCHKGRQIDFVIVMNKTSDNMSPIANAISGNVPTTVGGSSVATATSAGIAALVWAAHPTETREQIVQRLTTTASGYPKKNRNFGYGKLNALAAINQ</sequence>
<keyword evidence="3 4" id="KW-0720">Serine protease</keyword>
<keyword evidence="5" id="KW-0732">Signal</keyword>
<evidence type="ECO:0000313" key="7">
    <source>
        <dbReference type="EMBL" id="SFP98254.1"/>
    </source>
</evidence>
<dbReference type="RefSeq" id="WP_090657148.1">
    <property type="nucleotide sequence ID" value="NZ_FOXQ01000004.1"/>
</dbReference>
<evidence type="ECO:0000256" key="2">
    <source>
        <dbReference type="ARBA" id="ARBA00022801"/>
    </source>
</evidence>
<name>A0A1I5USH2_9BACT</name>
<dbReference type="EMBL" id="FOXQ01000004">
    <property type="protein sequence ID" value="SFP98254.1"/>
    <property type="molecule type" value="Genomic_DNA"/>
</dbReference>
<accession>A0A1I5USH2</accession>
<dbReference type="InterPro" id="IPR000209">
    <property type="entry name" value="Peptidase_S8/S53_dom"/>
</dbReference>
<dbReference type="Proteomes" id="UP000199031">
    <property type="component" value="Unassembled WGS sequence"/>
</dbReference>
<proteinExistence type="inferred from homology"/>
<dbReference type="PROSITE" id="PS00136">
    <property type="entry name" value="SUBTILASE_ASP"/>
    <property type="match status" value="1"/>
</dbReference>
<dbReference type="GO" id="GO:0004252">
    <property type="term" value="F:serine-type endopeptidase activity"/>
    <property type="evidence" value="ECO:0007669"/>
    <property type="project" value="UniProtKB-UniRule"/>
</dbReference>
<comment type="similarity">
    <text evidence="4">Belongs to the peptidase S8 family.</text>
</comment>
<evidence type="ECO:0000256" key="4">
    <source>
        <dbReference type="PROSITE-ProRule" id="PRU01240"/>
    </source>
</evidence>